<evidence type="ECO:0000256" key="3">
    <source>
        <dbReference type="ARBA" id="ARBA00022475"/>
    </source>
</evidence>
<dbReference type="InterPro" id="IPR028976">
    <property type="entry name" value="CheC-like_sf"/>
</dbReference>
<evidence type="ECO:0000313" key="14">
    <source>
        <dbReference type="Proteomes" id="UP000527143"/>
    </source>
</evidence>
<keyword evidence="13" id="KW-0966">Cell projection</keyword>
<dbReference type="PRINTS" id="PR00955">
    <property type="entry name" value="FLGMOTORFLIM"/>
</dbReference>
<name>A0A840YEQ1_9SPHN</name>
<dbReference type="InterPro" id="IPR036429">
    <property type="entry name" value="SpoA-like_sf"/>
</dbReference>
<evidence type="ECO:0000256" key="10">
    <source>
        <dbReference type="NCBIfam" id="TIGR01397"/>
    </source>
</evidence>
<evidence type="ECO:0000256" key="2">
    <source>
        <dbReference type="ARBA" id="ARBA00021898"/>
    </source>
</evidence>
<dbReference type="GO" id="GO:0009425">
    <property type="term" value="C:bacterial-type flagellum basal body"/>
    <property type="evidence" value="ECO:0007669"/>
    <property type="project" value="UniProtKB-SubCell"/>
</dbReference>
<evidence type="ECO:0000256" key="7">
    <source>
        <dbReference type="ARBA" id="ARBA00023136"/>
    </source>
</evidence>
<evidence type="ECO:0000256" key="11">
    <source>
        <dbReference type="PIRNR" id="PIRNR002888"/>
    </source>
</evidence>
<keyword evidence="3 11" id="KW-1003">Cell membrane</keyword>
<gene>
    <name evidence="13" type="ORF">FHT02_002006</name>
</gene>
<keyword evidence="7 11" id="KW-0472">Membrane</keyword>
<dbReference type="RefSeq" id="WP_184086947.1">
    <property type="nucleotide sequence ID" value="NZ_JACIJF010000004.1"/>
</dbReference>
<evidence type="ECO:0000313" key="13">
    <source>
        <dbReference type="EMBL" id="MBB5710775.1"/>
    </source>
</evidence>
<accession>A0A840YEQ1</accession>
<keyword evidence="4 11" id="KW-0145">Chemotaxis</keyword>
<comment type="subcellular location">
    <subcellularLocation>
        <location evidence="11">Cell inner membrane</location>
        <topology evidence="11">Peripheral membrane protein</topology>
    </subcellularLocation>
    <subcellularLocation>
        <location evidence="11">Bacterial flagellum basal body</location>
    </subcellularLocation>
</comment>
<sequence>MIDLDDFDLPEPPMPPMGGDGDIGFDQADIDALFGDLGGPVEKKKGLRAVIESKVISQERLPMLEVVCDRVVRAFASSMRNLTSDAIDVSLEEVTSIRFGDFMNRIMLPSMVGVFQVKEWENYGLITVNSGLIYSVVDALLGGRGGSGSAPVVIDGRAFTTIETALVSRMLELALSDFAEAFTPIEPVTMELERVESNPRFAAIAGTSNICAVATFRVDMEGRGGEFSLLFPYATLEPVRHKLLQRFMGEKSGRDSIWEAHMAAEIRKTQVIVDVVLGEKAMPLAELKALEVGQTIALHKSPDDPLDLACGGVKLAQTQIGQRRGKVAVRLITDVSKERMPA</sequence>
<feature type="domain" description="Flagellar motor switch protein FliN-like C-terminal" evidence="12">
    <location>
        <begin position="265"/>
        <end position="332"/>
    </location>
</feature>
<evidence type="ECO:0000256" key="4">
    <source>
        <dbReference type="ARBA" id="ARBA00022500"/>
    </source>
</evidence>
<keyword evidence="6 11" id="KW-0283">Flagellar rotation</keyword>
<dbReference type="Proteomes" id="UP000527143">
    <property type="component" value="Unassembled WGS sequence"/>
</dbReference>
<dbReference type="InterPro" id="IPR001689">
    <property type="entry name" value="Flag_FliM"/>
</dbReference>
<keyword evidence="8 11" id="KW-0975">Bacterial flagellum</keyword>
<evidence type="ECO:0000256" key="5">
    <source>
        <dbReference type="ARBA" id="ARBA00022519"/>
    </source>
</evidence>
<dbReference type="InterPro" id="IPR001543">
    <property type="entry name" value="FliN-like_C"/>
</dbReference>
<dbReference type="CDD" id="cd17908">
    <property type="entry name" value="FliM"/>
    <property type="match status" value="1"/>
</dbReference>
<keyword evidence="14" id="KW-1185">Reference proteome</keyword>
<dbReference type="GO" id="GO:0050918">
    <property type="term" value="P:positive chemotaxis"/>
    <property type="evidence" value="ECO:0007669"/>
    <property type="project" value="TreeGrafter"/>
</dbReference>
<dbReference type="PANTHER" id="PTHR30034">
    <property type="entry name" value="FLAGELLAR MOTOR SWITCH PROTEIN FLIM"/>
    <property type="match status" value="1"/>
</dbReference>
<keyword evidence="13" id="KW-0282">Flagellum</keyword>
<evidence type="ECO:0000256" key="6">
    <source>
        <dbReference type="ARBA" id="ARBA00022779"/>
    </source>
</evidence>
<dbReference type="AlphaFoldDB" id="A0A840YEQ1"/>
<dbReference type="PIRSF" id="PIRSF002888">
    <property type="entry name" value="FliM"/>
    <property type="match status" value="1"/>
</dbReference>
<keyword evidence="13" id="KW-0969">Cilium</keyword>
<organism evidence="13 14">
    <name type="scientific">Sphingomonas xinjiangensis</name>
    <dbReference type="NCBI Taxonomy" id="643568"/>
    <lineage>
        <taxon>Bacteria</taxon>
        <taxon>Pseudomonadati</taxon>
        <taxon>Pseudomonadota</taxon>
        <taxon>Alphaproteobacteria</taxon>
        <taxon>Sphingomonadales</taxon>
        <taxon>Sphingomonadaceae</taxon>
        <taxon>Sphingomonas</taxon>
    </lineage>
</organism>
<comment type="caution">
    <text evidence="13">The sequence shown here is derived from an EMBL/GenBank/DDBJ whole genome shotgun (WGS) entry which is preliminary data.</text>
</comment>
<dbReference type="Pfam" id="PF02154">
    <property type="entry name" value="FliM"/>
    <property type="match status" value="1"/>
</dbReference>
<evidence type="ECO:0000256" key="8">
    <source>
        <dbReference type="ARBA" id="ARBA00023143"/>
    </source>
</evidence>
<dbReference type="PANTHER" id="PTHR30034:SF3">
    <property type="entry name" value="FLAGELLAR MOTOR SWITCH PROTEIN FLIM"/>
    <property type="match status" value="1"/>
</dbReference>
<protein>
    <recommendedName>
        <fullName evidence="2 10">Flagellar motor switch protein FliM</fullName>
    </recommendedName>
</protein>
<evidence type="ECO:0000256" key="9">
    <source>
        <dbReference type="ARBA" id="ARBA00025044"/>
    </source>
</evidence>
<dbReference type="SUPFAM" id="SSF101801">
    <property type="entry name" value="Surface presentation of antigens (SPOA)"/>
    <property type="match status" value="1"/>
</dbReference>
<dbReference type="GO" id="GO:0003774">
    <property type="term" value="F:cytoskeletal motor activity"/>
    <property type="evidence" value="ECO:0007669"/>
    <property type="project" value="InterPro"/>
</dbReference>
<proteinExistence type="inferred from homology"/>
<comment type="similarity">
    <text evidence="1 11">Belongs to the FliM family.</text>
</comment>
<dbReference type="EMBL" id="JACIJF010000004">
    <property type="protein sequence ID" value="MBB5710775.1"/>
    <property type="molecule type" value="Genomic_DNA"/>
</dbReference>
<reference evidence="13 14" key="1">
    <citation type="submission" date="2020-08" db="EMBL/GenBank/DDBJ databases">
        <title>Genomic Encyclopedia of Type Strains, Phase IV (KMG-IV): sequencing the most valuable type-strain genomes for metagenomic binning, comparative biology and taxonomic classification.</title>
        <authorList>
            <person name="Goeker M."/>
        </authorList>
    </citation>
    <scope>NUCLEOTIDE SEQUENCE [LARGE SCALE GENOMIC DNA]</scope>
    <source>
        <strain evidence="13 14">DSM 26736</strain>
    </source>
</reference>
<comment type="function">
    <text evidence="9 11">FliM is one of three proteins (FliG, FliN, FliM) that forms the rotor-mounted switch complex (C ring), located at the base of the basal body. This complex interacts with the CheY and CheZ chemotaxis proteins, in addition to contacting components of the motor that determine the direction of flagellar rotation.</text>
</comment>
<dbReference type="Gene3D" id="2.30.330.10">
    <property type="entry name" value="SpoA-like"/>
    <property type="match status" value="1"/>
</dbReference>
<dbReference type="GO" id="GO:0071978">
    <property type="term" value="P:bacterial-type flagellum-dependent swarming motility"/>
    <property type="evidence" value="ECO:0007669"/>
    <property type="project" value="TreeGrafter"/>
</dbReference>
<evidence type="ECO:0000256" key="1">
    <source>
        <dbReference type="ARBA" id="ARBA00011049"/>
    </source>
</evidence>
<dbReference type="GO" id="GO:0005886">
    <property type="term" value="C:plasma membrane"/>
    <property type="evidence" value="ECO:0007669"/>
    <property type="project" value="UniProtKB-SubCell"/>
</dbReference>
<evidence type="ECO:0000259" key="12">
    <source>
        <dbReference type="Pfam" id="PF01052"/>
    </source>
</evidence>
<dbReference type="NCBIfam" id="TIGR01397">
    <property type="entry name" value="fliM_switch"/>
    <property type="match status" value="1"/>
</dbReference>
<dbReference type="Pfam" id="PF01052">
    <property type="entry name" value="FliMN_C"/>
    <property type="match status" value="1"/>
</dbReference>
<keyword evidence="5 11" id="KW-0997">Cell inner membrane</keyword>
<dbReference type="Gene3D" id="3.40.1550.10">
    <property type="entry name" value="CheC-like"/>
    <property type="match status" value="1"/>
</dbReference>
<dbReference type="SUPFAM" id="SSF103039">
    <property type="entry name" value="CheC-like"/>
    <property type="match status" value="1"/>
</dbReference>